<evidence type="ECO:0000256" key="1">
    <source>
        <dbReference type="SAM" id="MobiDB-lite"/>
    </source>
</evidence>
<dbReference type="InterPro" id="IPR045931">
    <property type="entry name" value="DUF6350"/>
</dbReference>
<keyword evidence="2" id="KW-1133">Transmembrane helix</keyword>
<feature type="transmembrane region" description="Helical" evidence="2">
    <location>
        <begin position="169"/>
        <end position="191"/>
    </location>
</feature>
<sequence length="712" mass="77964">MGDKLRLIRKETPTGGKATGDTADLKPKGSSQKTRRTLTVRIPRGITRMVAAALLTCLIPWLIFLSVSAGVYFSTSSNPWMTDTVWTDSLAVGASIWAHGFAVPLPAGLGQAATLSVIPLGLWIAYLWLGGHLARTFVLESRAVLWFYPFAQAIVAVLVGLVVRGTYSLGALFFWALLHGFATVIYAFYLFDRDQRPDREKPSLRHPQARLKVEYERFTSWSRQFILRVSKPDHAYNQDLENRRLGIDRDERSWDGANSTWTVPGWVISGLRAGWKVFKLFGIVTLILVVAQVFTHFPAVKNILDLYGLSLGAGLLIWLAQLLYLPTVQTWALAWILGPGFQQGTGTIRSLTEVKTGPIPAVPILGALPAQTPGNWVLALIVALSLLCGYLFYTSMARVDFFSHVASFLVATLSFTVLTTWFCFLASGSIGAGRMSMWGPEPLTTAAMGFILVWIPILLVATVTHPHARAYLADNFFKLKRASERAGRQGLAAAKEKAKEFQSRNSVNAEAGVTDENVAVGVPEAAGADEKGTEAAGEKTPEVSPTAKESPGTEQGSQSPELPVTDSQPAPADEESDSEDAAETNPENTDEDTEDGRETIEKSQADRASKPAAPPQTPEEKFARSRGALPVDTEEIKDLATDWAERKTDEVIAKEQQELEKIKFSAQRLPEAEMTRPAIKRSIFKRGRLRAGKPRRGADDTSTQAIEIPTED</sequence>
<keyword evidence="2" id="KW-0472">Membrane</keyword>
<feature type="compositionally biased region" description="Basic and acidic residues" evidence="1">
    <location>
        <begin position="596"/>
        <end position="609"/>
    </location>
</feature>
<feature type="compositionally biased region" description="Acidic residues" evidence="1">
    <location>
        <begin position="572"/>
        <end position="595"/>
    </location>
</feature>
<keyword evidence="2" id="KW-0812">Transmembrane</keyword>
<evidence type="ECO:0000313" key="3">
    <source>
        <dbReference type="EMBL" id="MCG4617358.1"/>
    </source>
</evidence>
<dbReference type="Proteomes" id="UP001200537">
    <property type="component" value="Unassembled WGS sequence"/>
</dbReference>
<feature type="compositionally biased region" description="Basic residues" evidence="1">
    <location>
        <begin position="678"/>
        <end position="695"/>
    </location>
</feature>
<comment type="caution">
    <text evidence="3">The sequence shown here is derived from an EMBL/GenBank/DDBJ whole genome shotgun (WGS) entry which is preliminary data.</text>
</comment>
<dbReference type="RefSeq" id="WP_278613358.1">
    <property type="nucleotide sequence ID" value="NZ_JAGZVZ010000011.1"/>
</dbReference>
<feature type="compositionally biased region" description="Polar residues" evidence="1">
    <location>
        <begin position="552"/>
        <end position="568"/>
    </location>
</feature>
<organism evidence="3 4">
    <name type="scientific">Varibaculum cambriense</name>
    <dbReference type="NCBI Taxonomy" id="184870"/>
    <lineage>
        <taxon>Bacteria</taxon>
        <taxon>Bacillati</taxon>
        <taxon>Actinomycetota</taxon>
        <taxon>Actinomycetes</taxon>
        <taxon>Actinomycetales</taxon>
        <taxon>Actinomycetaceae</taxon>
        <taxon>Varibaculum</taxon>
    </lineage>
</organism>
<feature type="transmembrane region" description="Helical" evidence="2">
    <location>
        <begin position="376"/>
        <end position="393"/>
    </location>
</feature>
<feature type="transmembrane region" description="Helical" evidence="2">
    <location>
        <begin position="277"/>
        <end position="294"/>
    </location>
</feature>
<feature type="transmembrane region" description="Helical" evidence="2">
    <location>
        <begin position="405"/>
        <end position="431"/>
    </location>
</feature>
<evidence type="ECO:0000256" key="2">
    <source>
        <dbReference type="SAM" id="Phobius"/>
    </source>
</evidence>
<accession>A0AAJ1BAJ5</accession>
<feature type="transmembrane region" description="Helical" evidence="2">
    <location>
        <begin position="443"/>
        <end position="463"/>
    </location>
</feature>
<feature type="compositionally biased region" description="Basic and acidic residues" evidence="1">
    <location>
        <begin position="528"/>
        <end position="541"/>
    </location>
</feature>
<proteinExistence type="predicted"/>
<feature type="region of interest" description="Disordered" evidence="1">
    <location>
        <begin position="668"/>
        <end position="712"/>
    </location>
</feature>
<feature type="transmembrane region" description="Helical" evidence="2">
    <location>
        <begin position="112"/>
        <end position="131"/>
    </location>
</feature>
<feature type="transmembrane region" description="Helical" evidence="2">
    <location>
        <begin position="143"/>
        <end position="163"/>
    </location>
</feature>
<evidence type="ECO:0000313" key="4">
    <source>
        <dbReference type="Proteomes" id="UP001200537"/>
    </source>
</evidence>
<name>A0AAJ1BAJ5_9ACTO</name>
<dbReference type="AlphaFoldDB" id="A0AAJ1BAJ5"/>
<dbReference type="Pfam" id="PF19877">
    <property type="entry name" value="DUF6350"/>
    <property type="match status" value="1"/>
</dbReference>
<feature type="transmembrane region" description="Helical" evidence="2">
    <location>
        <begin position="50"/>
        <end position="73"/>
    </location>
</feature>
<dbReference type="EMBL" id="JAKNHJ010000003">
    <property type="protein sequence ID" value="MCG4617358.1"/>
    <property type="molecule type" value="Genomic_DNA"/>
</dbReference>
<feature type="region of interest" description="Disordered" evidence="1">
    <location>
        <begin position="10"/>
        <end position="34"/>
    </location>
</feature>
<protein>
    <submittedName>
        <fullName evidence="3">DUF6350 family protein</fullName>
    </submittedName>
</protein>
<gene>
    <name evidence="3" type="ORF">L0M99_02435</name>
</gene>
<reference evidence="3" key="1">
    <citation type="submission" date="2022-01" db="EMBL/GenBank/DDBJ databases">
        <title>Collection of gut derived symbiotic bacterial strains cultured from healthy donors.</title>
        <authorList>
            <person name="Lin H."/>
            <person name="Kohout C."/>
            <person name="Waligurski E."/>
            <person name="Pamer E.G."/>
        </authorList>
    </citation>
    <scope>NUCLEOTIDE SEQUENCE</scope>
    <source>
        <strain evidence="3">DFI.7.46</strain>
    </source>
</reference>
<feature type="region of interest" description="Disordered" evidence="1">
    <location>
        <begin position="497"/>
        <end position="634"/>
    </location>
</feature>